<gene>
    <name evidence="3" type="ORF">EDC39_10272</name>
</gene>
<dbReference type="InterPro" id="IPR006016">
    <property type="entry name" value="UspA"/>
</dbReference>
<dbReference type="AlphaFoldDB" id="A0A5D3WM35"/>
<evidence type="ECO:0000313" key="3">
    <source>
        <dbReference type="EMBL" id="TYO99549.1"/>
    </source>
</evidence>
<dbReference type="EMBL" id="VNIB01000002">
    <property type="protein sequence ID" value="TYO99549.1"/>
    <property type="molecule type" value="Genomic_DNA"/>
</dbReference>
<dbReference type="CDD" id="cd00293">
    <property type="entry name" value="USP-like"/>
    <property type="match status" value="1"/>
</dbReference>
<sequence>MKRAMCILVPIDFSVYSWESLRYAVGLQELVEPVLILLHVLPPLDDSLPLFAPDAPFLLDREKTAFDHLQKETAPHLPEGGGIEVRYRVATGVPFKEICRVAEEEKVEMIVIGTHGRTGLSHLLIGSTAERVVQHASCPVLSIRPKLI</sequence>
<reference evidence="3 4" key="1">
    <citation type="submission" date="2019-07" db="EMBL/GenBank/DDBJ databases">
        <title>Genomic Encyclopedia of Type Strains, Phase IV (KMG-IV): sequencing the most valuable type-strain genomes for metagenomic binning, comparative biology and taxonomic classification.</title>
        <authorList>
            <person name="Goeker M."/>
        </authorList>
    </citation>
    <scope>NUCLEOTIDE SEQUENCE [LARGE SCALE GENOMIC DNA]</scope>
    <source>
        <strain evidence="3 4">SS015</strain>
    </source>
</reference>
<feature type="domain" description="UspA" evidence="2">
    <location>
        <begin position="7"/>
        <end position="144"/>
    </location>
</feature>
<dbReference type="InterPro" id="IPR006015">
    <property type="entry name" value="Universal_stress_UspA"/>
</dbReference>
<comment type="similarity">
    <text evidence="1">Belongs to the universal stress protein A family.</text>
</comment>
<dbReference type="PANTHER" id="PTHR46268:SF22">
    <property type="entry name" value="SENSOR PROTEIN KDPD-RELATED"/>
    <property type="match status" value="1"/>
</dbReference>
<comment type="caution">
    <text evidence="3">The sequence shown here is derived from an EMBL/GenBank/DDBJ whole genome shotgun (WGS) entry which is preliminary data.</text>
</comment>
<evidence type="ECO:0000259" key="2">
    <source>
        <dbReference type="Pfam" id="PF00582"/>
    </source>
</evidence>
<name>A0A5D3WM35_9BACT</name>
<dbReference type="Pfam" id="PF00582">
    <property type="entry name" value="Usp"/>
    <property type="match status" value="1"/>
</dbReference>
<dbReference type="Gene3D" id="3.40.50.620">
    <property type="entry name" value="HUPs"/>
    <property type="match status" value="1"/>
</dbReference>
<accession>A0A5D3WM35</accession>
<proteinExistence type="inferred from homology"/>
<dbReference type="Proteomes" id="UP000324159">
    <property type="component" value="Unassembled WGS sequence"/>
</dbReference>
<protein>
    <submittedName>
        <fullName evidence="3">Nucleotide-binding universal stress UspA family protein</fullName>
    </submittedName>
</protein>
<dbReference type="PRINTS" id="PR01438">
    <property type="entry name" value="UNVRSLSTRESS"/>
</dbReference>
<keyword evidence="4" id="KW-1185">Reference proteome</keyword>
<dbReference type="SUPFAM" id="SSF52402">
    <property type="entry name" value="Adenine nucleotide alpha hydrolases-like"/>
    <property type="match status" value="1"/>
</dbReference>
<evidence type="ECO:0000313" key="4">
    <source>
        <dbReference type="Proteomes" id="UP000324159"/>
    </source>
</evidence>
<dbReference type="InterPro" id="IPR014729">
    <property type="entry name" value="Rossmann-like_a/b/a_fold"/>
</dbReference>
<evidence type="ECO:0000256" key="1">
    <source>
        <dbReference type="ARBA" id="ARBA00008791"/>
    </source>
</evidence>
<dbReference type="PANTHER" id="PTHR46268">
    <property type="entry name" value="STRESS RESPONSE PROTEIN NHAX"/>
    <property type="match status" value="1"/>
</dbReference>
<organism evidence="3 4">
    <name type="scientific">Geothermobacter ehrlichii</name>
    <dbReference type="NCBI Taxonomy" id="213224"/>
    <lineage>
        <taxon>Bacteria</taxon>
        <taxon>Pseudomonadati</taxon>
        <taxon>Thermodesulfobacteriota</taxon>
        <taxon>Desulfuromonadia</taxon>
        <taxon>Desulfuromonadales</taxon>
        <taxon>Geothermobacteraceae</taxon>
        <taxon>Geothermobacter</taxon>
    </lineage>
</organism>